<dbReference type="NCBIfam" id="TIGR00229">
    <property type="entry name" value="sensory_box"/>
    <property type="match status" value="1"/>
</dbReference>
<dbReference type="PRINTS" id="PR00344">
    <property type="entry name" value="BCTRLSENSOR"/>
</dbReference>
<dbReference type="SMART" id="SM00086">
    <property type="entry name" value="PAC"/>
    <property type="match status" value="1"/>
</dbReference>
<dbReference type="Pfam" id="PF08448">
    <property type="entry name" value="PAS_4"/>
    <property type="match status" value="1"/>
</dbReference>
<dbReference type="Gene3D" id="1.10.287.130">
    <property type="match status" value="1"/>
</dbReference>
<dbReference type="EC" id="2.7.13.3" evidence="2"/>
<evidence type="ECO:0000259" key="5">
    <source>
        <dbReference type="PROSITE" id="PS50109"/>
    </source>
</evidence>
<evidence type="ECO:0000313" key="9">
    <source>
        <dbReference type="Proteomes" id="UP000192917"/>
    </source>
</evidence>
<sequence length="817" mass="89364">MAQSGGRDKRGVSNTRFFAPFMAIFLLFVGVAGGLLAYCASVQNDLARQQASMAVDQSMERIGARLRALAVEYSIWNEQSLRGLLSDEPNAAKRRLGLWLFQKHGIPVSFLIGPDGRVRVALVEGRTVEMDPQPSLSSGLPALLAQIERSGGEASGRAIGLLSIDSTVDIVAATTLSIPGDASTATSGDGRAALLIGAPLRRELRNELGASPLLGDLDVLPADAEAPRGVLSGRALASPDGTTVGLLVWRPARPGDTLLFRLGPPLALVLLVVGGLLWWMANRLRAANTVMAERAEALAKANEDLAANAGMLEVVFDAIDHGVSVWDRDLKLVGWNDNFRRVVGYPRSLLRVGVEAVELLHYRAMRGDFGDRDPAATVAAELKRLRFSGSYNFEEVTADGTVLEVRQHELETGGLVRSYLDITERRRAEALLQASEARYRAVVENQREFIVRMTPDRTCTFVNEAMCRFLQRRREELIGQREFEPIDPLDRTAVERELARITPDSPTLTLAYRVDKADGELGWVEWTYRAILDESRQVAEIQGVGRDISELRAAQEQALHLAKLASLGQVVAGLAHEIAQPLNALSMASENALMAHDTEGDEAIDYMREKLETVRLQGERMAKIVDHLRRFNRADLTGLEEVELALVVRSALMLSKNQIALDKIELLDEVPGSSRRIRGRPFEIEQVILNFITNARDAIIENSPPPAPDRTGPRGRIRVELIDRPGRSNLRIRISDTGGGIPEAHLSRIFDPFFTTKELGKGMGLGLSICYRAIAGMGGHINVWNIEGGAQFEILLPAIEDGGIEKVAQPSAEGASQ</sequence>
<dbReference type="AlphaFoldDB" id="A0A1Y6CFD1"/>
<dbReference type="Pfam" id="PF02518">
    <property type="entry name" value="HATPase_c"/>
    <property type="match status" value="1"/>
</dbReference>
<dbReference type="EMBL" id="FWZX01000023">
    <property type="protein sequence ID" value="SMF60618.1"/>
    <property type="molecule type" value="Genomic_DNA"/>
</dbReference>
<feature type="domain" description="PAC" evidence="7">
    <location>
        <begin position="508"/>
        <end position="560"/>
    </location>
</feature>
<protein>
    <recommendedName>
        <fullName evidence="2">histidine kinase</fullName>
        <ecNumber evidence="2">2.7.13.3</ecNumber>
    </recommendedName>
</protein>
<name>A0A1Y6CFD1_9PROT</name>
<dbReference type="SMART" id="SM00388">
    <property type="entry name" value="HisKA"/>
    <property type="match status" value="1"/>
</dbReference>
<feature type="transmembrane region" description="Helical" evidence="4">
    <location>
        <begin position="258"/>
        <end position="281"/>
    </location>
</feature>
<dbReference type="CDD" id="cd00082">
    <property type="entry name" value="HisKA"/>
    <property type="match status" value="1"/>
</dbReference>
<dbReference type="Proteomes" id="UP000192917">
    <property type="component" value="Unassembled WGS sequence"/>
</dbReference>
<dbReference type="PROSITE" id="PS50113">
    <property type="entry name" value="PAC"/>
    <property type="match status" value="1"/>
</dbReference>
<keyword evidence="4" id="KW-0812">Transmembrane</keyword>
<evidence type="ECO:0000259" key="7">
    <source>
        <dbReference type="PROSITE" id="PS50113"/>
    </source>
</evidence>
<dbReference type="Pfam" id="PF00512">
    <property type="entry name" value="HisKA"/>
    <property type="match status" value="1"/>
</dbReference>
<dbReference type="SUPFAM" id="SSF47384">
    <property type="entry name" value="Homodimeric domain of signal transducing histidine kinase"/>
    <property type="match status" value="1"/>
</dbReference>
<dbReference type="InterPro" id="IPR001610">
    <property type="entry name" value="PAC"/>
</dbReference>
<evidence type="ECO:0000259" key="6">
    <source>
        <dbReference type="PROSITE" id="PS50112"/>
    </source>
</evidence>
<dbReference type="PANTHER" id="PTHR43065">
    <property type="entry name" value="SENSOR HISTIDINE KINASE"/>
    <property type="match status" value="1"/>
</dbReference>
<dbReference type="Pfam" id="PF12860">
    <property type="entry name" value="PAS_7"/>
    <property type="match status" value="1"/>
</dbReference>
<evidence type="ECO:0000256" key="4">
    <source>
        <dbReference type="SAM" id="Phobius"/>
    </source>
</evidence>
<dbReference type="InterPro" id="IPR000014">
    <property type="entry name" value="PAS"/>
</dbReference>
<dbReference type="PROSITE" id="PS50112">
    <property type="entry name" value="PAS"/>
    <property type="match status" value="1"/>
</dbReference>
<dbReference type="InterPro" id="IPR036890">
    <property type="entry name" value="HATPase_C_sf"/>
</dbReference>
<keyword evidence="3" id="KW-0597">Phosphoprotein</keyword>
<evidence type="ECO:0000313" key="8">
    <source>
        <dbReference type="EMBL" id="SMF60618.1"/>
    </source>
</evidence>
<dbReference type="SUPFAM" id="SSF55785">
    <property type="entry name" value="PYP-like sensor domain (PAS domain)"/>
    <property type="match status" value="2"/>
</dbReference>
<dbReference type="InterPro" id="IPR036097">
    <property type="entry name" value="HisK_dim/P_sf"/>
</dbReference>
<feature type="transmembrane region" description="Helical" evidence="4">
    <location>
        <begin position="17"/>
        <end position="40"/>
    </location>
</feature>
<dbReference type="InterPro" id="IPR013656">
    <property type="entry name" value="PAS_4"/>
</dbReference>
<dbReference type="InterPro" id="IPR035965">
    <property type="entry name" value="PAS-like_dom_sf"/>
</dbReference>
<evidence type="ECO:0000256" key="1">
    <source>
        <dbReference type="ARBA" id="ARBA00000085"/>
    </source>
</evidence>
<dbReference type="InterPro" id="IPR005467">
    <property type="entry name" value="His_kinase_dom"/>
</dbReference>
<dbReference type="InterPro" id="IPR003661">
    <property type="entry name" value="HisK_dim/P_dom"/>
</dbReference>
<organism evidence="8 9">
    <name type="scientific">Tistlia consotensis USBA 355</name>
    <dbReference type="NCBI Taxonomy" id="560819"/>
    <lineage>
        <taxon>Bacteria</taxon>
        <taxon>Pseudomonadati</taxon>
        <taxon>Pseudomonadota</taxon>
        <taxon>Alphaproteobacteria</taxon>
        <taxon>Rhodospirillales</taxon>
        <taxon>Rhodovibrionaceae</taxon>
        <taxon>Tistlia</taxon>
    </lineage>
</organism>
<evidence type="ECO:0000256" key="3">
    <source>
        <dbReference type="ARBA" id="ARBA00022553"/>
    </source>
</evidence>
<reference evidence="8 9" key="1">
    <citation type="submission" date="2017-04" db="EMBL/GenBank/DDBJ databases">
        <authorList>
            <person name="Afonso C.L."/>
            <person name="Miller P.J."/>
            <person name="Scott M.A."/>
            <person name="Spackman E."/>
            <person name="Goraichik I."/>
            <person name="Dimitrov K.M."/>
            <person name="Suarez D.L."/>
            <person name="Swayne D.E."/>
        </authorList>
    </citation>
    <scope>NUCLEOTIDE SEQUENCE [LARGE SCALE GENOMIC DNA]</scope>
    <source>
        <strain evidence="8 9">USBA 355</strain>
    </source>
</reference>
<dbReference type="SMART" id="SM00091">
    <property type="entry name" value="PAS"/>
    <property type="match status" value="2"/>
</dbReference>
<keyword evidence="9" id="KW-1185">Reference proteome</keyword>
<feature type="domain" description="PAS" evidence="6">
    <location>
        <begin position="435"/>
        <end position="505"/>
    </location>
</feature>
<dbReference type="Gene3D" id="3.30.450.20">
    <property type="entry name" value="PAS domain"/>
    <property type="match status" value="2"/>
</dbReference>
<proteinExistence type="predicted"/>
<keyword evidence="4" id="KW-0472">Membrane</keyword>
<dbReference type="RefSeq" id="WP_085125003.1">
    <property type="nucleotide sequence ID" value="NZ_FWZX01000023.1"/>
</dbReference>
<gene>
    <name evidence="8" type="ORF">SAMN05428998_12367</name>
</gene>
<evidence type="ECO:0000256" key="2">
    <source>
        <dbReference type="ARBA" id="ARBA00012438"/>
    </source>
</evidence>
<dbReference type="PROSITE" id="PS50109">
    <property type="entry name" value="HIS_KIN"/>
    <property type="match status" value="1"/>
</dbReference>
<dbReference type="InterPro" id="IPR004358">
    <property type="entry name" value="Sig_transdc_His_kin-like_C"/>
</dbReference>
<dbReference type="SUPFAM" id="SSF55874">
    <property type="entry name" value="ATPase domain of HSP90 chaperone/DNA topoisomerase II/histidine kinase"/>
    <property type="match status" value="1"/>
</dbReference>
<keyword evidence="4" id="KW-1133">Transmembrane helix</keyword>
<dbReference type="SMART" id="SM00387">
    <property type="entry name" value="HATPase_c"/>
    <property type="match status" value="1"/>
</dbReference>
<dbReference type="CDD" id="cd00130">
    <property type="entry name" value="PAS"/>
    <property type="match status" value="1"/>
</dbReference>
<dbReference type="PANTHER" id="PTHR43065:SF42">
    <property type="entry name" value="TWO-COMPONENT SENSOR PPRA"/>
    <property type="match status" value="1"/>
</dbReference>
<dbReference type="GO" id="GO:0000155">
    <property type="term" value="F:phosphorelay sensor kinase activity"/>
    <property type="evidence" value="ECO:0007669"/>
    <property type="project" value="InterPro"/>
</dbReference>
<feature type="domain" description="Histidine kinase" evidence="5">
    <location>
        <begin position="573"/>
        <end position="800"/>
    </location>
</feature>
<dbReference type="STRING" id="560819.SAMN05428998_12367"/>
<dbReference type="InterPro" id="IPR000700">
    <property type="entry name" value="PAS-assoc_C"/>
</dbReference>
<dbReference type="InterPro" id="IPR003594">
    <property type="entry name" value="HATPase_dom"/>
</dbReference>
<comment type="catalytic activity">
    <reaction evidence="1">
        <text>ATP + protein L-histidine = ADP + protein N-phospho-L-histidine.</text>
        <dbReference type="EC" id="2.7.13.3"/>
    </reaction>
</comment>
<accession>A0A1Y6CFD1</accession>
<dbReference type="Gene3D" id="3.30.565.10">
    <property type="entry name" value="Histidine kinase-like ATPase, C-terminal domain"/>
    <property type="match status" value="1"/>
</dbReference>